<evidence type="ECO:0000259" key="4">
    <source>
        <dbReference type="PROSITE" id="PS50949"/>
    </source>
</evidence>
<evidence type="ECO:0000256" key="3">
    <source>
        <dbReference type="ARBA" id="ARBA00023163"/>
    </source>
</evidence>
<dbReference type="Pfam" id="PF00392">
    <property type="entry name" value="GntR"/>
    <property type="match status" value="1"/>
</dbReference>
<dbReference type="CDD" id="cd07377">
    <property type="entry name" value="WHTH_GntR"/>
    <property type="match status" value="1"/>
</dbReference>
<dbReference type="InterPro" id="IPR011663">
    <property type="entry name" value="UTRA"/>
</dbReference>
<dbReference type="InterPro" id="IPR050679">
    <property type="entry name" value="Bact_HTH_transcr_reg"/>
</dbReference>
<dbReference type="InterPro" id="IPR000524">
    <property type="entry name" value="Tscrpt_reg_HTH_GntR"/>
</dbReference>
<dbReference type="SMART" id="SM00866">
    <property type="entry name" value="UTRA"/>
    <property type="match status" value="1"/>
</dbReference>
<comment type="caution">
    <text evidence="5">The sequence shown here is derived from an EMBL/GenBank/DDBJ whole genome shotgun (WGS) entry which is preliminary data.</text>
</comment>
<protein>
    <submittedName>
        <fullName evidence="5">UTRA domain-containing protein</fullName>
    </submittedName>
</protein>
<dbReference type="PRINTS" id="PR00035">
    <property type="entry name" value="HTHGNTR"/>
</dbReference>
<keyword evidence="6" id="KW-1185">Reference proteome</keyword>
<evidence type="ECO:0000313" key="5">
    <source>
        <dbReference type="EMBL" id="MFC3209208.1"/>
    </source>
</evidence>
<reference evidence="6" key="1">
    <citation type="journal article" date="2019" name="Int. J. Syst. Evol. Microbiol.">
        <title>The Global Catalogue of Microorganisms (GCM) 10K type strain sequencing project: providing services to taxonomists for standard genome sequencing and annotation.</title>
        <authorList>
            <consortium name="The Broad Institute Genomics Platform"/>
            <consortium name="The Broad Institute Genome Sequencing Center for Infectious Disease"/>
            <person name="Wu L."/>
            <person name="Ma J."/>
        </authorList>
    </citation>
    <scope>NUCLEOTIDE SEQUENCE [LARGE SCALE GENOMIC DNA]</scope>
    <source>
        <strain evidence="6">KCTC 52165</strain>
    </source>
</reference>
<evidence type="ECO:0000256" key="2">
    <source>
        <dbReference type="ARBA" id="ARBA00023125"/>
    </source>
</evidence>
<dbReference type="RefSeq" id="WP_378225412.1">
    <property type="nucleotide sequence ID" value="NZ_JBHRTK010000033.1"/>
</dbReference>
<keyword evidence="1" id="KW-0805">Transcription regulation</keyword>
<dbReference type="Gene3D" id="1.10.10.10">
    <property type="entry name" value="Winged helix-like DNA-binding domain superfamily/Winged helix DNA-binding domain"/>
    <property type="match status" value="1"/>
</dbReference>
<dbReference type="Gene3D" id="3.40.1410.10">
    <property type="entry name" value="Chorismate lyase-like"/>
    <property type="match status" value="1"/>
</dbReference>
<proteinExistence type="predicted"/>
<sequence>MVDEKVAERHSPLNQRIRADIELNILSGKWPPGFRIPFERELMDIYGCSRMTVHNALSRLVESGLIERRRRLGSFVAYPGTHATVLKLPDVKAEIVSSQQSYGYELLTLNRRVANKDDSRRLGEATRTTVIAITCRHLADGVPFAFEDRLINVASVPEASIVDFTTTPPSSWLLMHIPWTESDHRISCINADADQARILGLPEGRACLVIERRTKRNGQIMSQVRQIFDGRKHSLHGTYALSNI</sequence>
<keyword evidence="3" id="KW-0804">Transcription</keyword>
<dbReference type="InterPro" id="IPR036390">
    <property type="entry name" value="WH_DNA-bd_sf"/>
</dbReference>
<dbReference type="Pfam" id="PF07702">
    <property type="entry name" value="UTRA"/>
    <property type="match status" value="1"/>
</dbReference>
<gene>
    <name evidence="5" type="ORF">ACFOHJ_23590</name>
</gene>
<keyword evidence="2" id="KW-0238">DNA-binding</keyword>
<dbReference type="PANTHER" id="PTHR44846">
    <property type="entry name" value="MANNOSYL-D-GLYCERATE TRANSPORT/METABOLISM SYSTEM REPRESSOR MNGR-RELATED"/>
    <property type="match status" value="1"/>
</dbReference>
<evidence type="ECO:0000313" key="6">
    <source>
        <dbReference type="Proteomes" id="UP001595583"/>
    </source>
</evidence>
<feature type="domain" description="HTH gntR-type" evidence="4">
    <location>
        <begin position="11"/>
        <end position="79"/>
    </location>
</feature>
<dbReference type="PROSITE" id="PS50949">
    <property type="entry name" value="HTH_GNTR"/>
    <property type="match status" value="1"/>
</dbReference>
<evidence type="ECO:0000256" key="1">
    <source>
        <dbReference type="ARBA" id="ARBA00023015"/>
    </source>
</evidence>
<dbReference type="PANTHER" id="PTHR44846:SF16">
    <property type="entry name" value="TRANSCRIPTIONAL REGULATOR PHNF-RELATED"/>
    <property type="match status" value="1"/>
</dbReference>
<dbReference type="SUPFAM" id="SSF46785">
    <property type="entry name" value="Winged helix' DNA-binding domain"/>
    <property type="match status" value="1"/>
</dbReference>
<dbReference type="SMART" id="SM00345">
    <property type="entry name" value="HTH_GNTR"/>
    <property type="match status" value="1"/>
</dbReference>
<accession>A0ABV7KFT9</accession>
<dbReference type="EMBL" id="JBHRTK010000033">
    <property type="protein sequence ID" value="MFC3209208.1"/>
    <property type="molecule type" value="Genomic_DNA"/>
</dbReference>
<organism evidence="5 6">
    <name type="scientific">Aquamicrobium soli</name>
    <dbReference type="NCBI Taxonomy" id="1811518"/>
    <lineage>
        <taxon>Bacteria</taxon>
        <taxon>Pseudomonadati</taxon>
        <taxon>Pseudomonadota</taxon>
        <taxon>Alphaproteobacteria</taxon>
        <taxon>Hyphomicrobiales</taxon>
        <taxon>Phyllobacteriaceae</taxon>
        <taxon>Aquamicrobium</taxon>
    </lineage>
</organism>
<name>A0ABV7KFT9_9HYPH</name>
<dbReference type="InterPro" id="IPR036388">
    <property type="entry name" value="WH-like_DNA-bd_sf"/>
</dbReference>
<dbReference type="Proteomes" id="UP001595583">
    <property type="component" value="Unassembled WGS sequence"/>
</dbReference>
<dbReference type="InterPro" id="IPR028978">
    <property type="entry name" value="Chorismate_lyase_/UTRA_dom_sf"/>
</dbReference>
<dbReference type="SUPFAM" id="SSF64288">
    <property type="entry name" value="Chorismate lyase-like"/>
    <property type="match status" value="1"/>
</dbReference>